<dbReference type="VEuPathDB" id="PiroplasmaDB:BMR1_03g01440"/>
<evidence type="ECO:0000256" key="4">
    <source>
        <dbReference type="RuleBase" id="RU365068"/>
    </source>
</evidence>
<dbReference type="EC" id="3.6.4.13" evidence="4"/>
<dbReference type="InterPro" id="IPR011545">
    <property type="entry name" value="DEAD/DEAH_box_helicase_dom"/>
</dbReference>
<comment type="similarity">
    <text evidence="4">Belongs to the DEAD box helicase family.</text>
</comment>
<dbReference type="PROSITE" id="PS51192">
    <property type="entry name" value="HELICASE_ATP_BIND_1"/>
    <property type="match status" value="1"/>
</dbReference>
<dbReference type="PANTHER" id="PTHR24031">
    <property type="entry name" value="RNA HELICASE"/>
    <property type="match status" value="1"/>
</dbReference>
<dbReference type="Gene3D" id="3.40.50.300">
    <property type="entry name" value="P-loop containing nucleotide triphosphate hydrolases"/>
    <property type="match status" value="2"/>
</dbReference>
<gene>
    <name evidence="6" type="ORF">BMR1_03g01440</name>
</gene>
<keyword evidence="4" id="KW-0347">Helicase</keyword>
<name>A0A0K3AMW0_BABMR</name>
<sequence>MLVSTCRILANSFRNTYTFKHFFSTNIDAKIREKIPLDLVLPSDISESLTLCNINQLYPSQYIIIKNFTKHHRSIFCAKNGSGKTTGFAISLLTQDLDKPAIVTTVSDKKAQDLARFLMKVSPTIKINLFQTSTSFLKQDHKSGHSSNVVIGTIPKLVNYLQSAQSLSVIVYDDLHLEINKSIQEGIDNLARLRRIICERFADKPIEVAMISAINENSLVYLNEKLTGFYQYDLDNGTSQLISGNVNNDAVPLKAEFGYDFEMQTIFYKYNPRNIEHLVCKVSAVGFGHKLHILYHLVRLYSAQSKCLVYVKNRHQARVIANKFTNACRLGRDLSKSTRGSMLEDFIRGNKNIFIATSTKYSKDLSRVSQYIINISPMSPSAYKAKTINFKGKCITLYDKTEYPLVVDLIRNLKKTFKVYVAPTNTEIEKVSLENITKELISNVKNIEKNPLHTEIASKLVDKHGPLILASLLNRLCNS</sequence>
<evidence type="ECO:0000313" key="6">
    <source>
        <dbReference type="EMBL" id="CTQ40887.1"/>
    </source>
</evidence>
<dbReference type="GO" id="GO:0005524">
    <property type="term" value="F:ATP binding"/>
    <property type="evidence" value="ECO:0007669"/>
    <property type="project" value="UniProtKB-UniRule"/>
</dbReference>
<dbReference type="GO" id="GO:0003724">
    <property type="term" value="F:RNA helicase activity"/>
    <property type="evidence" value="ECO:0007669"/>
    <property type="project" value="UniProtKB-EC"/>
</dbReference>
<evidence type="ECO:0000259" key="5">
    <source>
        <dbReference type="PROSITE" id="PS51192"/>
    </source>
</evidence>
<keyword evidence="3 4" id="KW-0067">ATP-binding</keyword>
<keyword evidence="1 4" id="KW-0547">Nucleotide-binding</keyword>
<protein>
    <recommendedName>
        <fullName evidence="4">ATP-dependent RNA helicase</fullName>
        <ecNumber evidence="4">3.6.4.13</ecNumber>
    </recommendedName>
</protein>
<evidence type="ECO:0000256" key="2">
    <source>
        <dbReference type="ARBA" id="ARBA00022801"/>
    </source>
</evidence>
<comment type="domain">
    <text evidence="4">The Q motif is unique to and characteristic of the DEAD box family of RNA helicases and controls ATP binding and hydrolysis.</text>
</comment>
<dbReference type="Proteomes" id="UP000002899">
    <property type="component" value="Chromosome III"/>
</dbReference>
<dbReference type="KEGG" id="bmic:BMR1_03g01440"/>
<dbReference type="GO" id="GO:0003723">
    <property type="term" value="F:RNA binding"/>
    <property type="evidence" value="ECO:0007669"/>
    <property type="project" value="UniProtKB-UniRule"/>
</dbReference>
<organism evidence="6 7">
    <name type="scientific">Babesia microti (strain RI)</name>
    <dbReference type="NCBI Taxonomy" id="1133968"/>
    <lineage>
        <taxon>Eukaryota</taxon>
        <taxon>Sar</taxon>
        <taxon>Alveolata</taxon>
        <taxon>Apicomplexa</taxon>
        <taxon>Aconoidasida</taxon>
        <taxon>Piroplasmida</taxon>
        <taxon>Babesiidae</taxon>
        <taxon>Babesia</taxon>
    </lineage>
</organism>
<dbReference type="InterPro" id="IPR014001">
    <property type="entry name" value="Helicase_ATP-bd"/>
</dbReference>
<keyword evidence="4" id="KW-0694">RNA-binding</keyword>
<dbReference type="Pfam" id="PF00270">
    <property type="entry name" value="DEAD"/>
    <property type="match status" value="1"/>
</dbReference>
<reference evidence="6 7" key="2">
    <citation type="journal article" date="2013" name="PLoS ONE">
        <title>Whole genome mapping and re-organization of the nuclear and mitochondrial genomes of Babesia microti isolates.</title>
        <authorList>
            <person name="Cornillot E."/>
            <person name="Dassouli A."/>
            <person name="Garg A."/>
            <person name="Pachikara N."/>
            <person name="Randazzo S."/>
            <person name="Depoix D."/>
            <person name="Carcy B."/>
            <person name="Delbecq S."/>
            <person name="Frutos R."/>
            <person name="Silva J.C."/>
            <person name="Sutton R."/>
            <person name="Krause P.J."/>
            <person name="Mamoun C.B."/>
        </authorList>
    </citation>
    <scope>NUCLEOTIDE SEQUENCE [LARGE SCALE GENOMIC DNA]</scope>
    <source>
        <strain evidence="6 7">RI</strain>
    </source>
</reference>
<comment type="function">
    <text evidence="4">RNA helicase.</text>
</comment>
<dbReference type="AlphaFoldDB" id="A0A0K3AMW0"/>
<keyword evidence="2 4" id="KW-0378">Hydrolase</keyword>
<dbReference type="SUPFAM" id="SSF52540">
    <property type="entry name" value="P-loop containing nucleoside triphosphate hydrolases"/>
    <property type="match status" value="2"/>
</dbReference>
<proteinExistence type="inferred from homology"/>
<dbReference type="EMBL" id="LN871598">
    <property type="protein sequence ID" value="CTQ40887.1"/>
    <property type="molecule type" value="Genomic_DNA"/>
</dbReference>
<dbReference type="GeneID" id="24424923"/>
<feature type="domain" description="Helicase ATP-binding" evidence="5">
    <location>
        <begin position="65"/>
        <end position="233"/>
    </location>
</feature>
<keyword evidence="7" id="KW-1185">Reference proteome</keyword>
<evidence type="ECO:0000256" key="3">
    <source>
        <dbReference type="ARBA" id="ARBA00022840"/>
    </source>
</evidence>
<comment type="catalytic activity">
    <reaction evidence="4">
        <text>ATP + H2O = ADP + phosphate + H(+)</text>
        <dbReference type="Rhea" id="RHEA:13065"/>
        <dbReference type="ChEBI" id="CHEBI:15377"/>
        <dbReference type="ChEBI" id="CHEBI:15378"/>
        <dbReference type="ChEBI" id="CHEBI:30616"/>
        <dbReference type="ChEBI" id="CHEBI:43474"/>
        <dbReference type="ChEBI" id="CHEBI:456216"/>
        <dbReference type="EC" id="3.6.4.13"/>
    </reaction>
</comment>
<reference evidence="6 7" key="3">
    <citation type="journal article" date="2016" name="Sci. Rep.">
        <title>Genome-wide diversity and gene expression profiling of Babesia microti isolates identify polymorphic genes that mediate host-pathogen interactions.</title>
        <authorList>
            <person name="Silva J.C."/>
            <person name="Cornillot E."/>
            <person name="McCracken C."/>
            <person name="Usmani-Brown S."/>
            <person name="Dwivedi A."/>
            <person name="Ifeonu O.O."/>
            <person name="Crabtree J."/>
            <person name="Gotia H.T."/>
            <person name="Virji A.Z."/>
            <person name="Reynes C."/>
            <person name="Colinge J."/>
            <person name="Kumar V."/>
            <person name="Lawres L."/>
            <person name="Pazzi J.E."/>
            <person name="Pablo J.V."/>
            <person name="Hung C."/>
            <person name="Brancato J."/>
            <person name="Kumari P."/>
            <person name="Orvis J."/>
            <person name="Tretina K."/>
            <person name="Chibucos M."/>
            <person name="Ott S."/>
            <person name="Sadzewicz L."/>
            <person name="Sengamalay N."/>
            <person name="Shetty A.C."/>
            <person name="Su Q."/>
            <person name="Tallon L."/>
            <person name="Fraser C.M."/>
            <person name="Frutos R."/>
            <person name="Molina D.M."/>
            <person name="Krause P.J."/>
            <person name="Ben Mamoun C."/>
        </authorList>
    </citation>
    <scope>NUCLEOTIDE SEQUENCE [LARGE SCALE GENOMIC DNA]</scope>
    <source>
        <strain evidence="6 7">RI</strain>
    </source>
</reference>
<evidence type="ECO:0000256" key="1">
    <source>
        <dbReference type="ARBA" id="ARBA00022741"/>
    </source>
</evidence>
<evidence type="ECO:0000313" key="7">
    <source>
        <dbReference type="Proteomes" id="UP000002899"/>
    </source>
</evidence>
<dbReference type="GO" id="GO:0016787">
    <property type="term" value="F:hydrolase activity"/>
    <property type="evidence" value="ECO:0007669"/>
    <property type="project" value="UniProtKB-KW"/>
</dbReference>
<accession>A0A0K3AMW0</accession>
<dbReference type="InterPro" id="IPR027417">
    <property type="entry name" value="P-loop_NTPase"/>
</dbReference>
<dbReference type="RefSeq" id="XP_012648898.1">
    <property type="nucleotide sequence ID" value="XM_012793444.1"/>
</dbReference>
<reference evidence="6 7" key="1">
    <citation type="journal article" date="2012" name="Nucleic Acids Res.">
        <title>Sequencing of the smallest Apicomplexan genome from the human pathogen Babesia microti.</title>
        <authorList>
            <person name="Cornillot E."/>
            <person name="Hadj-Kaddour K."/>
            <person name="Dassouli A."/>
            <person name="Noel B."/>
            <person name="Ranwez V."/>
            <person name="Vacherie B."/>
            <person name="Augagneur Y."/>
            <person name="Bres V."/>
            <person name="Duclos A."/>
            <person name="Randazzo S."/>
            <person name="Carcy B."/>
            <person name="Debierre-Grockiego F."/>
            <person name="Delbecq S."/>
            <person name="Moubri-Menage K."/>
            <person name="Shams-Eldin H."/>
            <person name="Usmani-Brown S."/>
            <person name="Bringaud F."/>
            <person name="Wincker P."/>
            <person name="Vivares C.P."/>
            <person name="Schwarz R.T."/>
            <person name="Schetters T.P."/>
            <person name="Krause P.J."/>
            <person name="Gorenflot A."/>
            <person name="Berry V."/>
            <person name="Barbe V."/>
            <person name="Ben Mamoun C."/>
        </authorList>
    </citation>
    <scope>NUCLEOTIDE SEQUENCE [LARGE SCALE GENOMIC DNA]</scope>
    <source>
        <strain evidence="6 7">RI</strain>
    </source>
</reference>